<proteinExistence type="predicted"/>
<dbReference type="RefSeq" id="XP_046018809.1">
    <property type="nucleotide sequence ID" value="XM_046157891.1"/>
</dbReference>
<sequence length="1016" mass="112697">MQKFGKHIQKRQLEVPEYAASFVNYKALKKLIKKLSATPVLHAQLDPNRSHTPVDTQAALQANKAAFFFQLERELEKVNALYLQKEAELKIRLKTLLDKKRVLKARQGISRRSAKFTTLEEGFQQFANDLNKLQQFVEINGTAFSKILKKWDKTSKSKTKELYLSRAVEVQPFFNATVISELSDQATTSLQELGAWAEGDHVSFEGKPDHIVSSQHLLGTDEGDVDSLLLDTAITGNLDSLRDLLTRMQSTAATSSTTDMTLMERITRTFLAAIHEAPQASLEVLLQTGLVDIQSEDDINERNCLHQATIYGNNFVLGIGVSGGVAVNRTDVYGRVPLHYASMHGRLDMLNELLEADPRTIDLIDHDNFTPLIHSIIHGHLSCVQRLLAASARIDPASEAEHIPLNLACEHGSVEIVELILRHGAKILPDAEGLYPQHLVARSGQTPQLLRLLQQYNADLDQCDKLYGWTPLFHAASEGNVPCLQELLNVGVDANIADEKDLPAVYYAAWEGHLACMRLLVPFQKGVTRSPLTMQAHLTPMTSNGPMPMSLDVDAIPVLELPPPIIPLRRYGHNFLDTKTVVQLTFEERSEQPLVFFHDSKYPAARLTISSKVADLIPKNIILPFQEDTRLVSFQVDNLDSFTLDFDVFPTYGAKVIAKTVALPNTFKARMQTAGRCCLPLFDPRLRAIGQISFNTQVIKPFRGTPLEIADFETYWKATSQLDQAPNMFVTGSSLSGDFVQINVQHTNDGVPVVWPRWTVNCGGVEIPVSRLSFEQFGTVTASNSSRSQVSELTTFGRDSIADIYRILATAGVSLEHALAQLPNSMHVNIQILYPTEREEQAFGLGPSADINVFVDSILAIVFDHARKQRSARMQAPEAVRSVVFSSYNPTLCTTLNWKQPNFPVFLCNDLGREEAMPSPSVIQISGRNSLSIKEAVRVAQNNNFMGLICCSRLLDMVPALVDAIKSHGLALVVDKTGEKAVDPHPLADPFPRLPKGIDGLLKSNGVLRFNESLDV</sequence>
<dbReference type="Pfam" id="PF12796">
    <property type="entry name" value="Ank_2"/>
    <property type="match status" value="3"/>
</dbReference>
<feature type="repeat" description="ANK" evidence="3">
    <location>
        <begin position="333"/>
        <end position="355"/>
    </location>
</feature>
<dbReference type="Proteomes" id="UP000756346">
    <property type="component" value="Unassembled WGS sequence"/>
</dbReference>
<keyword evidence="1" id="KW-0677">Repeat</keyword>
<dbReference type="Pfam" id="PF03105">
    <property type="entry name" value="SPX"/>
    <property type="match status" value="1"/>
</dbReference>
<evidence type="ECO:0000256" key="3">
    <source>
        <dbReference type="PROSITE-ProRule" id="PRU00023"/>
    </source>
</evidence>
<dbReference type="GeneID" id="70187437"/>
<feature type="repeat" description="ANK" evidence="3">
    <location>
        <begin position="400"/>
        <end position="427"/>
    </location>
</feature>
<feature type="domain" description="GP-PDE" evidence="5">
    <location>
        <begin position="709"/>
        <end position="1013"/>
    </location>
</feature>
<dbReference type="PROSITE" id="PS51382">
    <property type="entry name" value="SPX"/>
    <property type="match status" value="1"/>
</dbReference>
<dbReference type="AlphaFoldDB" id="A0A9P9C044"/>
<dbReference type="EMBL" id="JAGTJQ010000001">
    <property type="protein sequence ID" value="KAH7040754.1"/>
    <property type="molecule type" value="Genomic_DNA"/>
</dbReference>
<dbReference type="InterPro" id="IPR017946">
    <property type="entry name" value="PLC-like_Pdiesterase_TIM-brl"/>
</dbReference>
<dbReference type="PROSITE" id="PS50297">
    <property type="entry name" value="ANK_REP_REGION"/>
    <property type="match status" value="3"/>
</dbReference>
<dbReference type="PANTHER" id="PTHR24173:SF74">
    <property type="entry name" value="ANKYRIN REPEAT DOMAIN-CONTAINING PROTEIN 16"/>
    <property type="match status" value="1"/>
</dbReference>
<feature type="repeat" description="ANK" evidence="3">
    <location>
        <begin position="467"/>
        <end position="499"/>
    </location>
</feature>
<feature type="domain" description="SPX" evidence="4">
    <location>
        <begin position="2"/>
        <end position="165"/>
    </location>
</feature>
<protein>
    <submittedName>
        <fullName evidence="6">Ankyrin repeat protein nuc-2</fullName>
    </submittedName>
</protein>
<dbReference type="SUPFAM" id="SSF48403">
    <property type="entry name" value="Ankyrin repeat"/>
    <property type="match status" value="1"/>
</dbReference>
<keyword evidence="7" id="KW-1185">Reference proteome</keyword>
<dbReference type="InterPro" id="IPR004331">
    <property type="entry name" value="SPX_dom"/>
</dbReference>
<keyword evidence="2 3" id="KW-0040">ANK repeat</keyword>
<dbReference type="Gene3D" id="3.20.20.190">
    <property type="entry name" value="Phosphatidylinositol (PI) phosphodiesterase"/>
    <property type="match status" value="1"/>
</dbReference>
<comment type="caution">
    <text evidence="6">The sequence shown here is derived from an EMBL/GenBank/DDBJ whole genome shotgun (WGS) entry which is preliminary data.</text>
</comment>
<evidence type="ECO:0000313" key="7">
    <source>
        <dbReference type="Proteomes" id="UP000756346"/>
    </source>
</evidence>
<organism evidence="6 7">
    <name type="scientific">Microdochium trichocladiopsis</name>
    <dbReference type="NCBI Taxonomy" id="1682393"/>
    <lineage>
        <taxon>Eukaryota</taxon>
        <taxon>Fungi</taxon>
        <taxon>Dikarya</taxon>
        <taxon>Ascomycota</taxon>
        <taxon>Pezizomycotina</taxon>
        <taxon>Sordariomycetes</taxon>
        <taxon>Xylariomycetidae</taxon>
        <taxon>Xylariales</taxon>
        <taxon>Microdochiaceae</taxon>
        <taxon>Microdochium</taxon>
    </lineage>
</organism>
<dbReference type="OrthoDB" id="1577640at2759"/>
<evidence type="ECO:0000256" key="2">
    <source>
        <dbReference type="ARBA" id="ARBA00023043"/>
    </source>
</evidence>
<dbReference type="Pfam" id="PF25329">
    <property type="entry name" value="C2_GDE1"/>
    <property type="match status" value="1"/>
</dbReference>
<evidence type="ECO:0000259" key="5">
    <source>
        <dbReference type="PROSITE" id="PS51704"/>
    </source>
</evidence>
<dbReference type="PANTHER" id="PTHR24173">
    <property type="entry name" value="ANKYRIN REPEAT CONTAINING"/>
    <property type="match status" value="1"/>
</dbReference>
<dbReference type="GO" id="GO:0006629">
    <property type="term" value="P:lipid metabolic process"/>
    <property type="evidence" value="ECO:0007669"/>
    <property type="project" value="InterPro"/>
</dbReference>
<evidence type="ECO:0000256" key="1">
    <source>
        <dbReference type="ARBA" id="ARBA00022737"/>
    </source>
</evidence>
<name>A0A9P9C044_9PEZI</name>
<feature type="repeat" description="ANK" evidence="3">
    <location>
        <begin position="432"/>
        <end position="465"/>
    </location>
</feature>
<dbReference type="SMART" id="SM00248">
    <property type="entry name" value="ANK"/>
    <property type="match status" value="7"/>
</dbReference>
<dbReference type="PROSITE" id="PS51704">
    <property type="entry name" value="GP_PDE"/>
    <property type="match status" value="1"/>
</dbReference>
<accession>A0A9P9C044</accession>
<dbReference type="InterPro" id="IPR036770">
    <property type="entry name" value="Ankyrin_rpt-contain_sf"/>
</dbReference>
<dbReference type="Gene3D" id="1.25.40.20">
    <property type="entry name" value="Ankyrin repeat-containing domain"/>
    <property type="match status" value="1"/>
</dbReference>
<gene>
    <name evidence="6" type="ORF">B0I36DRAFT_358020</name>
</gene>
<dbReference type="SUPFAM" id="SSF51695">
    <property type="entry name" value="PLC-like phosphodiesterases"/>
    <property type="match status" value="1"/>
</dbReference>
<dbReference type="CDD" id="cd14483">
    <property type="entry name" value="SPX_PHO81_NUC-2_like"/>
    <property type="match status" value="1"/>
</dbReference>
<dbReference type="GO" id="GO:0008081">
    <property type="term" value="F:phosphoric diester hydrolase activity"/>
    <property type="evidence" value="ECO:0007669"/>
    <property type="project" value="InterPro"/>
</dbReference>
<dbReference type="PROSITE" id="PS50088">
    <property type="entry name" value="ANK_REPEAT"/>
    <property type="match status" value="4"/>
</dbReference>
<evidence type="ECO:0000313" key="6">
    <source>
        <dbReference type="EMBL" id="KAH7040754.1"/>
    </source>
</evidence>
<dbReference type="InterPro" id="IPR057506">
    <property type="entry name" value="C2_GPCPD1"/>
</dbReference>
<reference evidence="6" key="1">
    <citation type="journal article" date="2021" name="Nat. Commun.">
        <title>Genetic determinants of endophytism in the Arabidopsis root mycobiome.</title>
        <authorList>
            <person name="Mesny F."/>
            <person name="Miyauchi S."/>
            <person name="Thiergart T."/>
            <person name="Pickel B."/>
            <person name="Atanasova L."/>
            <person name="Karlsson M."/>
            <person name="Huettel B."/>
            <person name="Barry K.W."/>
            <person name="Haridas S."/>
            <person name="Chen C."/>
            <person name="Bauer D."/>
            <person name="Andreopoulos W."/>
            <person name="Pangilinan J."/>
            <person name="LaButti K."/>
            <person name="Riley R."/>
            <person name="Lipzen A."/>
            <person name="Clum A."/>
            <person name="Drula E."/>
            <person name="Henrissat B."/>
            <person name="Kohler A."/>
            <person name="Grigoriev I.V."/>
            <person name="Martin F.M."/>
            <person name="Hacquard S."/>
        </authorList>
    </citation>
    <scope>NUCLEOTIDE SEQUENCE</scope>
    <source>
        <strain evidence="6">MPI-CAGE-CH-0230</strain>
    </source>
</reference>
<dbReference type="InterPro" id="IPR002110">
    <property type="entry name" value="Ankyrin_rpt"/>
</dbReference>
<dbReference type="InterPro" id="IPR030395">
    <property type="entry name" value="GP_PDE_dom"/>
</dbReference>
<evidence type="ECO:0000259" key="4">
    <source>
        <dbReference type="PROSITE" id="PS51382"/>
    </source>
</evidence>